<keyword evidence="10" id="KW-1185">Reference proteome</keyword>
<comment type="caution">
    <text evidence="9">The sequence shown here is derived from an EMBL/GenBank/DDBJ whole genome shotgun (WGS) entry which is preliminary data.</text>
</comment>
<dbReference type="GO" id="GO:0004222">
    <property type="term" value="F:metalloendopeptidase activity"/>
    <property type="evidence" value="ECO:0007669"/>
    <property type="project" value="InterPro"/>
</dbReference>
<dbReference type="Pfam" id="PF01435">
    <property type="entry name" value="Peptidase_M48"/>
    <property type="match status" value="1"/>
</dbReference>
<evidence type="ECO:0000259" key="8">
    <source>
        <dbReference type="Pfam" id="PF01435"/>
    </source>
</evidence>
<dbReference type="EMBL" id="AATS01000015">
    <property type="protein sequence ID" value="EAU53873.1"/>
    <property type="molecule type" value="Genomic_DNA"/>
</dbReference>
<dbReference type="InterPro" id="IPR001915">
    <property type="entry name" value="Peptidase_M48"/>
</dbReference>
<evidence type="ECO:0000256" key="5">
    <source>
        <dbReference type="ARBA" id="ARBA00022833"/>
    </source>
</evidence>
<evidence type="ECO:0000313" key="9">
    <source>
        <dbReference type="EMBL" id="EAU53873.1"/>
    </source>
</evidence>
<keyword evidence="4" id="KW-0378">Hydrolase</keyword>
<dbReference type="RefSeq" id="WP_009849133.1">
    <property type="nucleotide sequence ID" value="NZ_DS022294.1"/>
</dbReference>
<gene>
    <name evidence="9" type="ORF">SPV1_08046</name>
</gene>
<proteinExistence type="predicted"/>
<dbReference type="AlphaFoldDB" id="Q0EXB7"/>
<comment type="cofactor">
    <cofactor evidence="1">
        <name>Zn(2+)</name>
        <dbReference type="ChEBI" id="CHEBI:29105"/>
    </cofactor>
</comment>
<name>Q0EXB7_9PROT</name>
<evidence type="ECO:0000313" key="10">
    <source>
        <dbReference type="Proteomes" id="UP000005297"/>
    </source>
</evidence>
<dbReference type="PANTHER" id="PTHR22726:SF24">
    <property type="entry name" value="M48 FAMILY METALLOPEPTIDASE"/>
    <property type="match status" value="1"/>
</dbReference>
<organism evidence="9 10">
    <name type="scientific">Mariprofundus ferrooxydans PV-1</name>
    <dbReference type="NCBI Taxonomy" id="314345"/>
    <lineage>
        <taxon>Bacteria</taxon>
        <taxon>Pseudomonadati</taxon>
        <taxon>Pseudomonadota</taxon>
        <taxon>Candidatius Mariprofundia</taxon>
        <taxon>Mariprofundales</taxon>
        <taxon>Mariprofundaceae</taxon>
        <taxon>Mariprofundus</taxon>
    </lineage>
</organism>
<feature type="domain" description="Peptidase M48" evidence="8">
    <location>
        <begin position="61"/>
        <end position="246"/>
    </location>
</feature>
<evidence type="ECO:0000256" key="7">
    <source>
        <dbReference type="SAM" id="SignalP"/>
    </source>
</evidence>
<keyword evidence="2" id="KW-0645">Protease</keyword>
<dbReference type="PANTHER" id="PTHR22726">
    <property type="entry name" value="METALLOENDOPEPTIDASE OMA1"/>
    <property type="match status" value="1"/>
</dbReference>
<dbReference type="CDD" id="cd07333">
    <property type="entry name" value="M48C_bepA_like"/>
    <property type="match status" value="1"/>
</dbReference>
<keyword evidence="5" id="KW-0862">Zinc</keyword>
<evidence type="ECO:0000256" key="1">
    <source>
        <dbReference type="ARBA" id="ARBA00001947"/>
    </source>
</evidence>
<evidence type="ECO:0000256" key="3">
    <source>
        <dbReference type="ARBA" id="ARBA00022723"/>
    </source>
</evidence>
<reference evidence="9 10" key="1">
    <citation type="submission" date="2006-09" db="EMBL/GenBank/DDBJ databases">
        <authorList>
            <person name="Emerson D."/>
            <person name="Ferriera S."/>
            <person name="Johnson J."/>
            <person name="Kravitz S."/>
            <person name="Halpern A."/>
            <person name="Remington K."/>
            <person name="Beeson K."/>
            <person name="Tran B."/>
            <person name="Rogers Y.-H."/>
            <person name="Friedman R."/>
            <person name="Venter J.C."/>
        </authorList>
    </citation>
    <scope>NUCLEOTIDE SEQUENCE [LARGE SCALE GENOMIC DNA]</scope>
    <source>
        <strain evidence="9 10">PV-1</strain>
    </source>
</reference>
<dbReference type="HOGENOM" id="CLU_029002_5_1_0"/>
<accession>Q0EXB7</accession>
<dbReference type="GO" id="GO:0016020">
    <property type="term" value="C:membrane"/>
    <property type="evidence" value="ECO:0007669"/>
    <property type="project" value="TreeGrafter"/>
</dbReference>
<evidence type="ECO:0000256" key="2">
    <source>
        <dbReference type="ARBA" id="ARBA00022670"/>
    </source>
</evidence>
<dbReference type="GO" id="GO:0046872">
    <property type="term" value="F:metal ion binding"/>
    <property type="evidence" value="ECO:0007669"/>
    <property type="project" value="UniProtKB-KW"/>
</dbReference>
<protein>
    <recommendedName>
        <fullName evidence="8">Peptidase M48 domain-containing protein</fullName>
    </recommendedName>
</protein>
<sequence>MLALLSITIPLVISACATNPVTKKSNFVLMSEKQELELGQQAAAQVAKQLPLLPETDPLVRYVDSVGQKVAAKADRPELFYHFNVVDNADINAFALPGGYIYINRGLLTHLNSEAELAAVLGHEIGHVTARHAVKQYTKAQAYQIGMAVTSIFLPMPYGSNMLTDLVATAVIQGYGREAELQADELSIKYLTRAGYDPEATIGILKTLKRLEDLDTKEKTAAGEKVDKYHGAFASHPETEQRIRDAINLEEKHQGHHGIVNRKAMLTALDGYPYGDSPEQGAVVGRRFLHPELGIQLKFPKDWVITNTPSSLQARLRKEKVFFLMQLKELSKRQSPAEVLRHAFPSNKLFGIVESDTQAGMPHAEALIRMSAPHVSQAMISSHVFLIGSKAFLLSMWADRSVFDQYRDQFSQIARSFKRYDKQKDGDVPRIHLYTWQAGDSWQKLAERNRQILGRFTPEKLAALNGMSVNSLPAIGQLIKNVQ</sequence>
<dbReference type="Proteomes" id="UP000005297">
    <property type="component" value="Unassembled WGS sequence"/>
</dbReference>
<dbReference type="OrthoDB" id="108155at2"/>
<dbReference type="STRING" id="314344.AL013_02850"/>
<evidence type="ECO:0000256" key="4">
    <source>
        <dbReference type="ARBA" id="ARBA00022801"/>
    </source>
</evidence>
<dbReference type="GO" id="GO:0051603">
    <property type="term" value="P:proteolysis involved in protein catabolic process"/>
    <property type="evidence" value="ECO:0007669"/>
    <property type="project" value="TreeGrafter"/>
</dbReference>
<feature type="chain" id="PRO_5004171470" description="Peptidase M48 domain-containing protein" evidence="7">
    <location>
        <begin position="18"/>
        <end position="483"/>
    </location>
</feature>
<dbReference type="InterPro" id="IPR051156">
    <property type="entry name" value="Mito/Outer_Membr_Metalloprot"/>
</dbReference>
<keyword evidence="6" id="KW-0482">Metalloprotease</keyword>
<keyword evidence="7" id="KW-0732">Signal</keyword>
<dbReference type="Gene3D" id="3.30.2010.10">
    <property type="entry name" value="Metalloproteases ('zincins'), catalytic domain"/>
    <property type="match status" value="1"/>
</dbReference>
<feature type="signal peptide" evidence="7">
    <location>
        <begin position="1"/>
        <end position="17"/>
    </location>
</feature>
<dbReference type="InParanoid" id="Q0EXB7"/>
<dbReference type="eggNOG" id="COG4784">
    <property type="taxonomic scope" value="Bacteria"/>
</dbReference>
<keyword evidence="3" id="KW-0479">Metal-binding</keyword>
<evidence type="ECO:0000256" key="6">
    <source>
        <dbReference type="ARBA" id="ARBA00023049"/>
    </source>
</evidence>